<evidence type="ECO:0000313" key="3">
    <source>
        <dbReference type="EMBL" id="KAJ9143406.1"/>
    </source>
</evidence>
<organism evidence="3 4">
    <name type="scientific">Pleurostoma richardsiae</name>
    <dbReference type="NCBI Taxonomy" id="41990"/>
    <lineage>
        <taxon>Eukaryota</taxon>
        <taxon>Fungi</taxon>
        <taxon>Dikarya</taxon>
        <taxon>Ascomycota</taxon>
        <taxon>Pezizomycotina</taxon>
        <taxon>Sordariomycetes</taxon>
        <taxon>Sordariomycetidae</taxon>
        <taxon>Calosphaeriales</taxon>
        <taxon>Pleurostomataceae</taxon>
        <taxon>Pleurostoma</taxon>
    </lineage>
</organism>
<dbReference type="Pfam" id="PF13489">
    <property type="entry name" value="Methyltransf_23"/>
    <property type="match status" value="1"/>
</dbReference>
<dbReference type="Gene3D" id="3.40.50.150">
    <property type="entry name" value="Vaccinia Virus protein VP39"/>
    <property type="match status" value="1"/>
</dbReference>
<dbReference type="InterPro" id="IPR029063">
    <property type="entry name" value="SAM-dependent_MTases_sf"/>
</dbReference>
<protein>
    <submittedName>
        <fullName evidence="3">TAM domain methyltransferase</fullName>
    </submittedName>
</protein>
<dbReference type="GO" id="GO:0008168">
    <property type="term" value="F:methyltransferase activity"/>
    <property type="evidence" value="ECO:0007669"/>
    <property type="project" value="UniProtKB-KW"/>
</dbReference>
<comment type="similarity">
    <text evidence="1">Belongs to the methyltransferase superfamily. LaeA methyltransferase family.</text>
</comment>
<feature type="compositionally biased region" description="Acidic residues" evidence="2">
    <location>
        <begin position="91"/>
        <end position="102"/>
    </location>
</feature>
<keyword evidence="3" id="KW-0489">Methyltransferase</keyword>
<keyword evidence="4" id="KW-1185">Reference proteome</keyword>
<name>A0AA38RDJ9_9PEZI</name>
<sequence length="451" mass="49547">MDTAKKRGQKGSGGGQAVDPQPQLGKTPTKATSASTLTASLSSDYPHSTSTDSGQQGPGPGTPSSRKQSGAWDRRQLQQLQQQRSAGTGTADDDDRSDEDSIAPDIIWPRSESDDSDDPAPSSRASERGKSKGGGSKPGFFRSLAQKFSKNFKRYGFIPNDQQEQNRNIIQHQVIQELFEGRCHLAPVVRPRSVLDVGTGPGTWASEYAQRHPNSHVLGIDIERVRPAHKVSNCQFLIMDATEEWTIDSKFDFIHVRMLGDVPGKSQLVQSIYDHLNPGGWVEFTEWIVLLQSPNHSFDGTAFHKWNLTTGLDKLGSSLYYPKEYKSLLRKAGFERITETKNAAPTNACYPGKRIEKVGSLMTANWNAIIEPLTMPVFTGALGWTQEQVKSFLVDVRKEIGDTRYHSFMTLMTIYGRKPKDKDGSSSTSASISSVQISQSGTTATSSSTNT</sequence>
<evidence type="ECO:0000256" key="2">
    <source>
        <dbReference type="SAM" id="MobiDB-lite"/>
    </source>
</evidence>
<feature type="region of interest" description="Disordered" evidence="2">
    <location>
        <begin position="419"/>
        <end position="451"/>
    </location>
</feature>
<gene>
    <name evidence="3" type="ORF">NKR23_g6475</name>
</gene>
<feature type="compositionally biased region" description="Low complexity" evidence="2">
    <location>
        <begin position="77"/>
        <end position="90"/>
    </location>
</feature>
<feature type="compositionally biased region" description="Low complexity" evidence="2">
    <location>
        <begin position="26"/>
        <end position="43"/>
    </location>
</feature>
<dbReference type="SUPFAM" id="SSF53335">
    <property type="entry name" value="S-adenosyl-L-methionine-dependent methyltransferases"/>
    <property type="match status" value="1"/>
</dbReference>
<evidence type="ECO:0000256" key="1">
    <source>
        <dbReference type="ARBA" id="ARBA00038158"/>
    </source>
</evidence>
<keyword evidence="3" id="KW-0808">Transferase</keyword>
<dbReference type="AlphaFoldDB" id="A0AA38RDJ9"/>
<comment type="caution">
    <text evidence="3">The sequence shown here is derived from an EMBL/GenBank/DDBJ whole genome shotgun (WGS) entry which is preliminary data.</text>
</comment>
<feature type="region of interest" description="Disordered" evidence="2">
    <location>
        <begin position="1"/>
        <end position="141"/>
    </location>
</feature>
<dbReference type="EMBL" id="JANBVO010000019">
    <property type="protein sequence ID" value="KAJ9143406.1"/>
    <property type="molecule type" value="Genomic_DNA"/>
</dbReference>
<evidence type="ECO:0000313" key="4">
    <source>
        <dbReference type="Proteomes" id="UP001174694"/>
    </source>
</evidence>
<dbReference type="Proteomes" id="UP001174694">
    <property type="component" value="Unassembled WGS sequence"/>
</dbReference>
<dbReference type="PANTHER" id="PTHR43591:SF24">
    <property type="entry name" value="2-METHOXY-6-POLYPRENYL-1,4-BENZOQUINOL METHYLASE, MITOCHONDRIAL"/>
    <property type="match status" value="1"/>
</dbReference>
<dbReference type="GO" id="GO:0032259">
    <property type="term" value="P:methylation"/>
    <property type="evidence" value="ECO:0007669"/>
    <property type="project" value="UniProtKB-KW"/>
</dbReference>
<dbReference type="PANTHER" id="PTHR43591">
    <property type="entry name" value="METHYLTRANSFERASE"/>
    <property type="match status" value="1"/>
</dbReference>
<dbReference type="CDD" id="cd02440">
    <property type="entry name" value="AdoMet_MTases"/>
    <property type="match status" value="1"/>
</dbReference>
<proteinExistence type="inferred from homology"/>
<reference evidence="3" key="1">
    <citation type="submission" date="2022-07" db="EMBL/GenBank/DDBJ databases">
        <title>Fungi with potential for degradation of polypropylene.</title>
        <authorList>
            <person name="Gostincar C."/>
        </authorList>
    </citation>
    <scope>NUCLEOTIDE SEQUENCE</scope>
    <source>
        <strain evidence="3">EXF-13308</strain>
    </source>
</reference>
<accession>A0AA38RDJ9</accession>
<feature type="compositionally biased region" description="Low complexity" evidence="2">
    <location>
        <begin position="425"/>
        <end position="451"/>
    </location>
</feature>